<reference evidence="1 2" key="1">
    <citation type="submission" date="2023-11" db="EMBL/GenBank/DDBJ databases">
        <title>Lentzea sokolovensis, sp. nov., Lentzea kristufkii, sp. nov., and Lentzea miocenensis, sp. nov., rare actinobacteria from Sokolov Coal Basin, Miocene lacustrine sediment, Czech Republic.</title>
        <authorList>
            <person name="Lara A."/>
            <person name="Kotroba L."/>
            <person name="Nouioui I."/>
            <person name="Neumann-Schaal M."/>
            <person name="Mast Y."/>
            <person name="Chronakova A."/>
        </authorList>
    </citation>
    <scope>NUCLEOTIDE SEQUENCE [LARGE SCALE GENOMIC DNA]</scope>
    <source>
        <strain evidence="1 2">BCCO 10_0856</strain>
    </source>
</reference>
<comment type="caution">
    <text evidence="1">The sequence shown here is derived from an EMBL/GenBank/DDBJ whole genome shotgun (WGS) entry which is preliminary data.</text>
</comment>
<keyword evidence="2" id="KW-1185">Reference proteome</keyword>
<dbReference type="RefSeq" id="WP_319969761.1">
    <property type="nucleotide sequence ID" value="NZ_JAXAVW010000029.1"/>
</dbReference>
<sequence length="654" mass="73161">MSNDTDAAPLSPNEPVYIPGPNVIHGNNCGLQTKEVNGGAHFYGSSKAEPEAELRTRYASPEEIREAKEHFITPGGFASALASLRAGNVVVLCGKGTGRTHAARRLLNHELGLTTFSYLNRARPLDRLRRAELDVGAGYLLDVSGTNDRPITDWAFDHGVQVMRQAGCLLVILLDHRDRAPIAAASHAVVLEAPAPVEVAQAALRLRDDVDEALLHMVKTDLAAALEGATPDKAMFAARLAVQVHQKKIDLADALTQLQEEATDAVARWFENLDVRGHAYSFAVALLENHPYEHVLRRGWELDERIREAGLPIDKHLRPRGLLEQPKIKLLRDIAATTEIREHPTIHGQTEETIRFERQDWSPAVFTHVWQQYPAARDILRDWMCDDTSEEARDSFVRAIYAIVTTVPAREPLALVEHLASEQNLGRRTVAAQALVRLTENARMRGPAEQAMREWVEEGRAYRLWTVAIVYATPAPHRPPRVVLEMFTRIGKSPKITPQNAVVAGVLPLLLDPATREMTLDTVTSWTSGKYRRTGLHRVALGLGLWVTGFYEQSRRLSVTLSAEHPGMVAVLLDHVLEDDVFGPHLLRHLADLATSATWDTSDAAELVRFALLISPELGWWRRRAAVRRLCRRYPYLRSGIRRIFRVARRVQPS</sequence>
<dbReference type="Proteomes" id="UP001285521">
    <property type="component" value="Unassembled WGS sequence"/>
</dbReference>
<dbReference type="EMBL" id="JAXAVW010000029">
    <property type="protein sequence ID" value="MDX8034747.1"/>
    <property type="molecule type" value="Genomic_DNA"/>
</dbReference>
<name>A0ABU4T992_9PSEU</name>
<evidence type="ECO:0000313" key="1">
    <source>
        <dbReference type="EMBL" id="MDX8034747.1"/>
    </source>
</evidence>
<accession>A0ABU4T992</accession>
<evidence type="ECO:0000313" key="2">
    <source>
        <dbReference type="Proteomes" id="UP001285521"/>
    </source>
</evidence>
<organism evidence="1 2">
    <name type="scientific">Lentzea miocenica</name>
    <dbReference type="NCBI Taxonomy" id="3095431"/>
    <lineage>
        <taxon>Bacteria</taxon>
        <taxon>Bacillati</taxon>
        <taxon>Actinomycetota</taxon>
        <taxon>Actinomycetes</taxon>
        <taxon>Pseudonocardiales</taxon>
        <taxon>Pseudonocardiaceae</taxon>
        <taxon>Lentzea</taxon>
    </lineage>
</organism>
<gene>
    <name evidence="1" type="ORF">SK803_31410</name>
</gene>
<protein>
    <submittedName>
        <fullName evidence="1">Uncharacterized protein</fullName>
    </submittedName>
</protein>
<reference evidence="1 2" key="2">
    <citation type="submission" date="2023-11" db="EMBL/GenBank/DDBJ databases">
        <authorList>
            <person name="Lara A.C."/>
            <person name="Chronakova A."/>
        </authorList>
    </citation>
    <scope>NUCLEOTIDE SEQUENCE [LARGE SCALE GENOMIC DNA]</scope>
    <source>
        <strain evidence="1 2">BCCO 10_0856</strain>
    </source>
</reference>
<proteinExistence type="predicted"/>